<feature type="repeat" description="RCC1" evidence="1">
    <location>
        <begin position="5"/>
        <end position="54"/>
    </location>
</feature>
<dbReference type="KEGG" id="dfa:DFA_03503"/>
<dbReference type="SUPFAM" id="SSF56219">
    <property type="entry name" value="DNase I-like"/>
    <property type="match status" value="1"/>
</dbReference>
<feature type="domain" description="Inositol polyphosphate-related phosphatase" evidence="3">
    <location>
        <begin position="418"/>
        <end position="723"/>
    </location>
</feature>
<proteinExistence type="predicted"/>
<feature type="repeat" description="RCC1" evidence="1">
    <location>
        <begin position="147"/>
        <end position="215"/>
    </location>
</feature>
<dbReference type="PROSITE" id="PS50012">
    <property type="entry name" value="RCC1_3"/>
    <property type="match status" value="6"/>
</dbReference>
<feature type="region of interest" description="Disordered" evidence="2">
    <location>
        <begin position="1295"/>
        <end position="1338"/>
    </location>
</feature>
<dbReference type="GO" id="GO:0004439">
    <property type="term" value="F:phosphatidylinositol-4,5-bisphosphate 5-phosphatase activity"/>
    <property type="evidence" value="ECO:0007669"/>
    <property type="project" value="TreeGrafter"/>
</dbReference>
<dbReference type="PRINTS" id="PR00633">
    <property type="entry name" value="RCCNDNSATION"/>
</dbReference>
<feature type="compositionally biased region" description="Low complexity" evidence="2">
    <location>
        <begin position="1295"/>
        <end position="1312"/>
    </location>
</feature>
<dbReference type="GO" id="GO:0046856">
    <property type="term" value="P:phosphatidylinositol dephosphorylation"/>
    <property type="evidence" value="ECO:0007669"/>
    <property type="project" value="InterPro"/>
</dbReference>
<dbReference type="EMBL" id="GL883006">
    <property type="protein sequence ID" value="EGG25255.1"/>
    <property type="molecule type" value="Genomic_DNA"/>
</dbReference>
<dbReference type="SUPFAM" id="SSF50985">
    <property type="entry name" value="RCC1/BLIP-II"/>
    <property type="match status" value="1"/>
</dbReference>
<dbReference type="Gene3D" id="3.60.10.10">
    <property type="entry name" value="Endonuclease/exonuclease/phosphatase"/>
    <property type="match status" value="1"/>
</dbReference>
<dbReference type="InterPro" id="IPR046985">
    <property type="entry name" value="IP5"/>
</dbReference>
<dbReference type="PANTHER" id="PTHR11200">
    <property type="entry name" value="INOSITOL 5-PHOSPHATASE"/>
    <property type="match status" value="1"/>
</dbReference>
<evidence type="ECO:0000256" key="1">
    <source>
        <dbReference type="PROSITE-ProRule" id="PRU00235"/>
    </source>
</evidence>
<dbReference type="PANTHER" id="PTHR11200:SF263">
    <property type="entry name" value="INOSITOL 5-PHOSPHATASE"/>
    <property type="match status" value="1"/>
</dbReference>
<dbReference type="Gene3D" id="2.130.10.30">
    <property type="entry name" value="Regulator of chromosome condensation 1/beta-lactamase-inhibitor protein II"/>
    <property type="match status" value="1"/>
</dbReference>
<evidence type="ECO:0000259" key="3">
    <source>
        <dbReference type="SMART" id="SM00128"/>
    </source>
</evidence>
<feature type="region of interest" description="Disordered" evidence="2">
    <location>
        <begin position="1129"/>
        <end position="1166"/>
    </location>
</feature>
<dbReference type="InterPro" id="IPR036691">
    <property type="entry name" value="Endo/exonu/phosph_ase_sf"/>
</dbReference>
<sequence length="1338" mass="147426">MSIQKILYTWGKGKTGNTCHNVDKKLPTPPSVLLSLNLSQLSLGANHAAAIVNDECLMWGEVLGRKHTTVFKIVWGKRVNSVSCGLNHTILSTDDDGVWSMGYNNEGQLGVGQDISESAVPLRVLLPPDIRQIVAGPMTGAAITSDGELYMWGSAKYGQLANGKASDRANQMVPQPAQLPLDDLNVSSSSVGSGGRVRWRKVTFGEKHTIGLTRRGTVYSWGINEFGQLGLGHRNNKVIPVLVDLKSMAGGENNAYFKIVDISSGGYHSSALSEEGILYCWGSNQYGQIGNGDLEDQVSPVKIKVDVEDKKVKKVAMGSNHTVLVTITGEVYTFGNSDYYQLGHGNNKNRMWPSLIVKPPKLKASDIFAAGDCSALFVEDSSSVMDPLIMDQYFLNTGNNNNSNNNNNNHTTTSSMRKHLSVWVGSWNCNGKRSTNLANWLLCNNFAPDVVVIGLQEIVDMKASSIVKATAADKNNNKENAYHPWKHDIEQTLSLSTGGTKYVKVMSKVLVGIMLLVYVKEEHAPFVEEKHGQKVACGAMGIGNKGGVGIRFQIYKTGFCFINTHMAAGPSHERMERREKDFKKIQMMSFDNHLSPLDHECLIWCGDLNYRIDLGQNEAKQLIFNKQWQTLHAADQLLNERRAGRVFIGFQEQPLTFPPTYKYDVGTSVYDTSEKNRTPSYTDRILYRGETIKPINYRRHELYESDHRPISALFLVEVKEFIDNQCQSIGSAMMGGASTGKSIPLRNGWRRFKTERPESPDLFSPTSSASPSSFSASSPSLFKITIGHNTRSMDTGSPVPMMSSSLNFSAGDLPTKKQLPAPPVPPKSSKIMSMNSSNNNIKRIPIYTSNQKVTSPNSGTSPQLFGRGAKDQFVVGSLPNTPNLMSLNLADGSSGRSPRKLSFSAEDIHSSLAKMNVLPSGHRIVKHPMQQRQSSILPQPLHSGESTPEPPSMGQSGDTIVIVDSRDKKITTSINSSISSDISLDLSLGSLTDSTSSLALINGMDVTPNNHFYRKKSRSTIDISSVHNVLDGGQHRQHYVAEVICEDSEDEYSDEEELVELHSKAHQKKINTTPCHLEDLPLNFSDTHSDINSVVEEQHNTNSVNRIENSIHGSQCGDLELIVDENDDQNRKSNQNQNINNNNNKINENINGVNNKEKENDSDSDVELDSFLKENKTDKDNDNDLQPIINNIKNNNSNNNNHTIIISTISQAFNNHNNNNISKINSDNNNNNNSFDTNVNCINNTTTTENNHIHNNNNNQKSAWVGPMISSQSIAIPTTNNNNYNNNNNDINILASSPLLSTSPSPSGSDPSKIPTTHKWVPSAKITPRKTTNSLDSQ</sequence>
<dbReference type="Pfam" id="PF00415">
    <property type="entry name" value="RCC1"/>
    <property type="match status" value="4"/>
</dbReference>
<dbReference type="InterPro" id="IPR009091">
    <property type="entry name" value="RCC1/BLIP-II"/>
</dbReference>
<feature type="region of interest" description="Disordered" evidence="2">
    <location>
        <begin position="929"/>
        <end position="955"/>
    </location>
</feature>
<feature type="compositionally biased region" description="Low complexity" evidence="2">
    <location>
        <begin position="1132"/>
        <end position="1154"/>
    </location>
</feature>
<dbReference type="GeneID" id="14876800"/>
<gene>
    <name evidence="4" type="primary">Dd5P2</name>
    <name evidence="4" type="ORF">DFA_03503</name>
</gene>
<dbReference type="InterPro" id="IPR000300">
    <property type="entry name" value="IPPc"/>
</dbReference>
<dbReference type="InterPro" id="IPR000408">
    <property type="entry name" value="Reg_chr_condens"/>
</dbReference>
<dbReference type="GO" id="GO:0004445">
    <property type="term" value="F:inositol-polyphosphate 5-phosphatase activity"/>
    <property type="evidence" value="ECO:0007669"/>
    <property type="project" value="TreeGrafter"/>
</dbReference>
<organism evidence="4 5">
    <name type="scientific">Cavenderia fasciculata</name>
    <name type="common">Slime mold</name>
    <name type="synonym">Dictyostelium fasciculatum</name>
    <dbReference type="NCBI Taxonomy" id="261658"/>
    <lineage>
        <taxon>Eukaryota</taxon>
        <taxon>Amoebozoa</taxon>
        <taxon>Evosea</taxon>
        <taxon>Eumycetozoa</taxon>
        <taxon>Dictyostelia</taxon>
        <taxon>Acytosteliales</taxon>
        <taxon>Cavenderiaceae</taxon>
        <taxon>Cavenderia</taxon>
    </lineage>
</organism>
<dbReference type="GO" id="GO:0034485">
    <property type="term" value="F:phosphatidylinositol-3,4,5-trisphosphate 5-phosphatase activity"/>
    <property type="evidence" value="ECO:0007669"/>
    <property type="project" value="TreeGrafter"/>
</dbReference>
<dbReference type="STRING" id="1054147.F4PHS1"/>
<evidence type="ECO:0000256" key="2">
    <source>
        <dbReference type="SAM" id="MobiDB-lite"/>
    </source>
</evidence>
<feature type="compositionally biased region" description="Low complexity" evidence="2">
    <location>
        <begin position="763"/>
        <end position="777"/>
    </location>
</feature>
<dbReference type="RefSeq" id="XP_004363106.1">
    <property type="nucleotide sequence ID" value="XM_004363049.1"/>
</dbReference>
<accession>F4PHS1</accession>
<dbReference type="Pfam" id="PF22669">
    <property type="entry name" value="Exo_endo_phos2"/>
    <property type="match status" value="1"/>
</dbReference>
<feature type="region of interest" description="Disordered" evidence="2">
    <location>
        <begin position="755"/>
        <end position="777"/>
    </location>
</feature>
<evidence type="ECO:0000313" key="5">
    <source>
        <dbReference type="Proteomes" id="UP000007797"/>
    </source>
</evidence>
<feature type="repeat" description="RCC1" evidence="1">
    <location>
        <begin position="276"/>
        <end position="328"/>
    </location>
</feature>
<evidence type="ECO:0000313" key="4">
    <source>
        <dbReference type="EMBL" id="EGG25255.1"/>
    </source>
</evidence>
<feature type="repeat" description="RCC1" evidence="1">
    <location>
        <begin position="329"/>
        <end position="380"/>
    </location>
</feature>
<dbReference type="OrthoDB" id="62798at2759"/>
<dbReference type="Proteomes" id="UP000007797">
    <property type="component" value="Unassembled WGS sequence"/>
</dbReference>
<dbReference type="Pfam" id="PF13540">
    <property type="entry name" value="RCC1_2"/>
    <property type="match status" value="1"/>
</dbReference>
<keyword evidence="5" id="KW-1185">Reference proteome</keyword>
<dbReference type="SMART" id="SM00128">
    <property type="entry name" value="IPPc"/>
    <property type="match status" value="1"/>
</dbReference>
<feature type="repeat" description="RCC1" evidence="1">
    <location>
        <begin position="96"/>
        <end position="146"/>
    </location>
</feature>
<reference evidence="5" key="1">
    <citation type="journal article" date="2011" name="Genome Res.">
        <title>Phylogeny-wide analysis of social amoeba genomes highlights ancient origins for complex intercellular communication.</title>
        <authorList>
            <person name="Heidel A.J."/>
            <person name="Lawal H.M."/>
            <person name="Felder M."/>
            <person name="Schilde C."/>
            <person name="Helps N.R."/>
            <person name="Tunggal B."/>
            <person name="Rivero F."/>
            <person name="John U."/>
            <person name="Schleicher M."/>
            <person name="Eichinger L."/>
            <person name="Platzer M."/>
            <person name="Noegel A.A."/>
            <person name="Schaap P."/>
            <person name="Gloeckner G."/>
        </authorList>
    </citation>
    <scope>NUCLEOTIDE SEQUENCE [LARGE SCALE GENOMIC DNA]</scope>
    <source>
        <strain evidence="5">SH3</strain>
    </source>
</reference>
<feature type="compositionally biased region" description="Polar residues" evidence="2">
    <location>
        <begin position="1329"/>
        <end position="1338"/>
    </location>
</feature>
<protein>
    <submittedName>
        <fullName evidence="4">Inositol 5-phosphatase</fullName>
    </submittedName>
</protein>
<feature type="repeat" description="RCC1" evidence="1">
    <location>
        <begin position="216"/>
        <end position="275"/>
    </location>
</feature>
<name>F4PHS1_CACFS</name>